<feature type="compositionally biased region" description="Low complexity" evidence="5">
    <location>
        <begin position="473"/>
        <end position="486"/>
    </location>
</feature>
<keyword evidence="1" id="KW-0489">Methyltransferase</keyword>
<evidence type="ECO:0000259" key="6">
    <source>
        <dbReference type="Pfam" id="PF00891"/>
    </source>
</evidence>
<dbReference type="InterPro" id="IPR036390">
    <property type="entry name" value="WH_DNA-bd_sf"/>
</dbReference>
<evidence type="ECO:0000256" key="3">
    <source>
        <dbReference type="ARBA" id="ARBA00022691"/>
    </source>
</evidence>
<dbReference type="EMBL" id="AMGV01000009">
    <property type="protein sequence ID" value="KEF54864.1"/>
    <property type="molecule type" value="Genomic_DNA"/>
</dbReference>
<gene>
    <name evidence="7" type="ORF">A1O9_09307</name>
</gene>
<comment type="caution">
    <text evidence="7">The sequence shown here is derived from an EMBL/GenBank/DDBJ whole genome shotgun (WGS) entry which is preliminary data.</text>
</comment>
<evidence type="ECO:0000313" key="7">
    <source>
        <dbReference type="EMBL" id="KEF54864.1"/>
    </source>
</evidence>
<keyword evidence="3" id="KW-0949">S-adenosyl-L-methionine</keyword>
<dbReference type="SUPFAM" id="SSF46785">
    <property type="entry name" value="Winged helix' DNA-binding domain"/>
    <property type="match status" value="1"/>
</dbReference>
<feature type="compositionally biased region" description="Basic and acidic residues" evidence="5">
    <location>
        <begin position="434"/>
        <end position="465"/>
    </location>
</feature>
<dbReference type="HOGENOM" id="CLU_005533_1_0_1"/>
<dbReference type="VEuPathDB" id="FungiDB:A1O9_09307"/>
<evidence type="ECO:0000256" key="4">
    <source>
        <dbReference type="ARBA" id="ARBA00038277"/>
    </source>
</evidence>
<keyword evidence="8" id="KW-1185">Reference proteome</keyword>
<dbReference type="GO" id="GO:0008171">
    <property type="term" value="F:O-methyltransferase activity"/>
    <property type="evidence" value="ECO:0007669"/>
    <property type="project" value="InterPro"/>
</dbReference>
<dbReference type="InterPro" id="IPR029063">
    <property type="entry name" value="SAM-dependent_MTases_sf"/>
</dbReference>
<dbReference type="OrthoDB" id="1606438at2759"/>
<dbReference type="InterPro" id="IPR001077">
    <property type="entry name" value="COMT_C"/>
</dbReference>
<dbReference type="PANTHER" id="PTHR43712:SF5">
    <property type="entry name" value="O-METHYLTRANSFERASE ASQN-RELATED"/>
    <property type="match status" value="1"/>
</dbReference>
<proteinExistence type="inferred from homology"/>
<accession>A0A072P450</accession>
<sequence length="525" mass="57759">MLDNKEEDLERLAELCLSTAKQIKEHLASTGHPQMTFDQNGPQFFPQDSSPMEIQLARLNLRAAAKRLHDLVSGPDEVVVWNTYDITHDLNAFRYAAEYSIAAAVPLNSTISYSDLATKLSLDRKQLRQMLRQLIQIHVFSEPTLNQVSHTASSKLLITHEGVAAFNGYIARDVFPMAAKQFEALEHFGHGNPHPHEAGLNFACKTNLPMFAYYEQPEQAGVRERFSKLMTYASSFPALSNSHLTAGFRWSTLPPGSTIVDIAGNVGHCSIAIARATDPTVKLVVQDLPQIVARAKDPATSVVPADLRDRFTFMEHDFYTPQPIQGAAVYFLRMIMHDYSDAYCWKILRQIVPAMGPDSRIVIMDQVSPPVGVLPTAIERMMRTQDLQMMLLLNARERDIGEWNDLVAGISQQEEGAGKIEAVETAANSVVEPEEPKTEEPKTEEPKTEEPKTEEPKNEEAKAEDSTSETNSAPAAPGGTATAEAPRGPPAKRLEIKNIVSPPGTMMSLIEIGFVAENGTGGGSV</sequence>
<protein>
    <recommendedName>
        <fullName evidence="6">O-methyltransferase C-terminal domain-containing protein</fullName>
    </recommendedName>
</protein>
<evidence type="ECO:0000313" key="8">
    <source>
        <dbReference type="Proteomes" id="UP000027920"/>
    </source>
</evidence>
<dbReference type="Gene3D" id="1.10.10.10">
    <property type="entry name" value="Winged helix-like DNA-binding domain superfamily/Winged helix DNA-binding domain"/>
    <property type="match status" value="1"/>
</dbReference>
<organism evidence="7 8">
    <name type="scientific">Exophiala aquamarina CBS 119918</name>
    <dbReference type="NCBI Taxonomy" id="1182545"/>
    <lineage>
        <taxon>Eukaryota</taxon>
        <taxon>Fungi</taxon>
        <taxon>Dikarya</taxon>
        <taxon>Ascomycota</taxon>
        <taxon>Pezizomycotina</taxon>
        <taxon>Eurotiomycetes</taxon>
        <taxon>Chaetothyriomycetidae</taxon>
        <taxon>Chaetothyriales</taxon>
        <taxon>Herpotrichiellaceae</taxon>
        <taxon>Exophiala</taxon>
    </lineage>
</organism>
<evidence type="ECO:0000256" key="1">
    <source>
        <dbReference type="ARBA" id="ARBA00022603"/>
    </source>
</evidence>
<dbReference type="Gene3D" id="3.40.50.150">
    <property type="entry name" value="Vaccinia Virus protein VP39"/>
    <property type="match status" value="1"/>
</dbReference>
<evidence type="ECO:0000256" key="2">
    <source>
        <dbReference type="ARBA" id="ARBA00022679"/>
    </source>
</evidence>
<dbReference type="GO" id="GO:0032259">
    <property type="term" value="P:methylation"/>
    <property type="evidence" value="ECO:0007669"/>
    <property type="project" value="UniProtKB-KW"/>
</dbReference>
<evidence type="ECO:0000256" key="5">
    <source>
        <dbReference type="SAM" id="MobiDB-lite"/>
    </source>
</evidence>
<reference evidence="7 8" key="1">
    <citation type="submission" date="2013-03" db="EMBL/GenBank/DDBJ databases">
        <title>The Genome Sequence of Exophiala aquamarina CBS 119918.</title>
        <authorList>
            <consortium name="The Broad Institute Genomics Platform"/>
            <person name="Cuomo C."/>
            <person name="de Hoog S."/>
            <person name="Gorbushina A."/>
            <person name="Walker B."/>
            <person name="Young S.K."/>
            <person name="Zeng Q."/>
            <person name="Gargeya S."/>
            <person name="Fitzgerald M."/>
            <person name="Haas B."/>
            <person name="Abouelleil A."/>
            <person name="Allen A.W."/>
            <person name="Alvarado L."/>
            <person name="Arachchi H.M."/>
            <person name="Berlin A.M."/>
            <person name="Chapman S.B."/>
            <person name="Gainer-Dewar J."/>
            <person name="Goldberg J."/>
            <person name="Griggs A."/>
            <person name="Gujja S."/>
            <person name="Hansen M."/>
            <person name="Howarth C."/>
            <person name="Imamovic A."/>
            <person name="Ireland A."/>
            <person name="Larimer J."/>
            <person name="McCowan C."/>
            <person name="Murphy C."/>
            <person name="Pearson M."/>
            <person name="Poon T.W."/>
            <person name="Priest M."/>
            <person name="Roberts A."/>
            <person name="Saif S."/>
            <person name="Shea T."/>
            <person name="Sisk P."/>
            <person name="Sykes S."/>
            <person name="Wortman J."/>
            <person name="Nusbaum C."/>
            <person name="Birren B."/>
        </authorList>
    </citation>
    <scope>NUCLEOTIDE SEQUENCE [LARGE SCALE GENOMIC DNA]</scope>
    <source>
        <strain evidence="7 8">CBS 119918</strain>
    </source>
</reference>
<dbReference type="Proteomes" id="UP000027920">
    <property type="component" value="Unassembled WGS sequence"/>
</dbReference>
<comment type="similarity">
    <text evidence="4">Belongs to the class I-like SAM-binding methyltransferase superfamily. Cation-independent O-methyltransferase family.</text>
</comment>
<keyword evidence="2" id="KW-0808">Transferase</keyword>
<dbReference type="InterPro" id="IPR036388">
    <property type="entry name" value="WH-like_DNA-bd_sf"/>
</dbReference>
<feature type="region of interest" description="Disordered" evidence="5">
    <location>
        <begin position="425"/>
        <end position="505"/>
    </location>
</feature>
<name>A0A072P450_9EURO</name>
<dbReference type="PANTHER" id="PTHR43712">
    <property type="entry name" value="PUTATIVE (AFU_ORTHOLOGUE AFUA_4G14580)-RELATED"/>
    <property type="match status" value="1"/>
</dbReference>
<dbReference type="Pfam" id="PF00891">
    <property type="entry name" value="Methyltransf_2"/>
    <property type="match status" value="1"/>
</dbReference>
<dbReference type="GeneID" id="25284216"/>
<dbReference type="STRING" id="1182545.A0A072P450"/>
<dbReference type="RefSeq" id="XP_013257454.1">
    <property type="nucleotide sequence ID" value="XM_013402000.1"/>
</dbReference>
<dbReference type="PROSITE" id="PS51683">
    <property type="entry name" value="SAM_OMT_II"/>
    <property type="match status" value="1"/>
</dbReference>
<dbReference type="AlphaFoldDB" id="A0A072P450"/>
<dbReference type="SUPFAM" id="SSF53335">
    <property type="entry name" value="S-adenosyl-L-methionine-dependent methyltransferases"/>
    <property type="match status" value="1"/>
</dbReference>
<feature type="domain" description="O-methyltransferase C-terminal" evidence="6">
    <location>
        <begin position="222"/>
        <end position="408"/>
    </location>
</feature>
<dbReference type="InterPro" id="IPR016461">
    <property type="entry name" value="COMT-like"/>
</dbReference>